<accession>A0A7C9VHI0</accession>
<dbReference type="Proteomes" id="UP000480266">
    <property type="component" value="Unassembled WGS sequence"/>
</dbReference>
<dbReference type="AlphaFoldDB" id="A0A7C9VHI0"/>
<dbReference type="SUPFAM" id="SSF55811">
    <property type="entry name" value="Nudix"/>
    <property type="match status" value="1"/>
</dbReference>
<protein>
    <submittedName>
        <fullName evidence="1">GDP-mannose pyrophosphatase</fullName>
    </submittedName>
</protein>
<feature type="non-terminal residue" evidence="1">
    <location>
        <position position="1"/>
    </location>
</feature>
<comment type="caution">
    <text evidence="1">The sequence shown here is derived from an EMBL/GenBank/DDBJ whole genome shotgun (WGS) entry which is preliminary data.</text>
</comment>
<evidence type="ECO:0000313" key="1">
    <source>
        <dbReference type="EMBL" id="NGX97947.1"/>
    </source>
</evidence>
<dbReference type="InterPro" id="IPR015797">
    <property type="entry name" value="NUDIX_hydrolase-like_dom_sf"/>
</dbReference>
<keyword evidence="2" id="KW-1185">Reference proteome</keyword>
<proteinExistence type="predicted"/>
<dbReference type="Gene3D" id="3.90.79.10">
    <property type="entry name" value="Nucleoside Triphosphate Pyrophosphohydrolase"/>
    <property type="match status" value="1"/>
</dbReference>
<organism evidence="1 2">
    <name type="scientific">Candidatus Afipia apatlaquensis</name>
    <dbReference type="NCBI Taxonomy" id="2712852"/>
    <lineage>
        <taxon>Bacteria</taxon>
        <taxon>Pseudomonadati</taxon>
        <taxon>Pseudomonadota</taxon>
        <taxon>Alphaproteobacteria</taxon>
        <taxon>Hyphomicrobiales</taxon>
        <taxon>Nitrobacteraceae</taxon>
        <taxon>Afipia</taxon>
    </lineage>
</organism>
<gene>
    <name evidence="1" type="ORF">G4V63_22880</name>
</gene>
<dbReference type="EMBL" id="JAAMRR010001164">
    <property type="protein sequence ID" value="NGX97947.1"/>
    <property type="molecule type" value="Genomic_DNA"/>
</dbReference>
<evidence type="ECO:0000313" key="2">
    <source>
        <dbReference type="Proteomes" id="UP000480266"/>
    </source>
</evidence>
<sequence>EEEIGYRLGPIKKIFEAFTSPGAVTEKLHFFIAEYQPDMKIGSGGGLAHEGEDIETLELPIAEALAMIADGRIVDAKTIMLLQYAALNIFPDVTVAKQP</sequence>
<reference evidence="1" key="1">
    <citation type="submission" date="2020-02" db="EMBL/GenBank/DDBJ databases">
        <title>Draft genome sequence of Candidatus Afipia apatlaquensis IBT-C3, a potential strain for decolorization of textile dyes.</title>
        <authorList>
            <person name="Sanchez-Reyes A."/>
            <person name="Breton-Deval L."/>
            <person name="Mangelson H."/>
            <person name="Sanchez-Flores A."/>
        </authorList>
    </citation>
    <scope>NUCLEOTIDE SEQUENCE [LARGE SCALE GENOMIC DNA]</scope>
    <source>
        <strain evidence="1">IBT-C3</strain>
    </source>
</reference>
<name>A0A7C9VHI0_9BRAD</name>